<keyword evidence="3" id="KW-1185">Reference proteome</keyword>
<dbReference type="Gene3D" id="1.10.10.10">
    <property type="entry name" value="Winged helix-like DNA-binding domain superfamily/Winged helix DNA-binding domain"/>
    <property type="match status" value="1"/>
</dbReference>
<accession>A0ABY4PVA1</accession>
<evidence type="ECO:0000313" key="3">
    <source>
        <dbReference type="Proteomes" id="UP000829992"/>
    </source>
</evidence>
<proteinExistence type="predicted"/>
<protein>
    <submittedName>
        <fullName evidence="2">Helix-turn-helix transcriptional regulator</fullName>
    </submittedName>
</protein>
<evidence type="ECO:0000313" key="2">
    <source>
        <dbReference type="EMBL" id="UQT57352.1"/>
    </source>
</evidence>
<dbReference type="PANTHER" id="PTHR34293:SF1">
    <property type="entry name" value="HTH-TYPE TRANSCRIPTIONAL REGULATOR TRMBL2"/>
    <property type="match status" value="1"/>
</dbReference>
<dbReference type="InterPro" id="IPR000792">
    <property type="entry name" value="Tscrpt_reg_LuxR_C"/>
</dbReference>
<dbReference type="SMART" id="SM00421">
    <property type="entry name" value="HTH_LUXR"/>
    <property type="match status" value="1"/>
</dbReference>
<organism evidence="2 3">
    <name type="scientific">Streptomyces durmitorensis</name>
    <dbReference type="NCBI Taxonomy" id="319947"/>
    <lineage>
        <taxon>Bacteria</taxon>
        <taxon>Bacillati</taxon>
        <taxon>Actinomycetota</taxon>
        <taxon>Actinomycetes</taxon>
        <taxon>Kitasatosporales</taxon>
        <taxon>Streptomycetaceae</taxon>
        <taxon>Streptomyces</taxon>
    </lineage>
</organism>
<dbReference type="PANTHER" id="PTHR34293">
    <property type="entry name" value="HTH-TYPE TRANSCRIPTIONAL REGULATOR TRMBL2"/>
    <property type="match status" value="1"/>
</dbReference>
<name>A0ABY4PVA1_9ACTN</name>
<dbReference type="SUPFAM" id="SSF46894">
    <property type="entry name" value="C-terminal effector domain of the bipartite response regulators"/>
    <property type="match status" value="1"/>
</dbReference>
<dbReference type="InterPro" id="IPR016032">
    <property type="entry name" value="Sig_transdc_resp-reg_C-effctor"/>
</dbReference>
<dbReference type="Proteomes" id="UP000829992">
    <property type="component" value="Chromosome"/>
</dbReference>
<dbReference type="InterPro" id="IPR051797">
    <property type="entry name" value="TrmB-like"/>
</dbReference>
<sequence>MAAGHHAHESDELCQAGMEAYTRALRAGRIHTREVDPTPCLVRFGLLRPDCDDTQWLRPVSPAVALPRLLVGVEDGIAHQRRRKAQLAVEFDQLMSLAPSRSRASSASGISVLQGMPLIEEAIDRATAATIEEIRIIQPGGQRLPRHLADSRPVEQGFLRRGGRMRTLYQHTTRHSLATLAHYEHLQGNVEVRTLDELPQRLFIFDQRSAMIPTREARDIAIELSHPALVAHLTAGYELLWRKATPMYPVPVPLPAQDGVTVRQRAIAGLLIEGHTDSEIATRLGMNVRTARVHIAKLASSLGSQSRAQLGYLISQSGILESDA</sequence>
<feature type="domain" description="HTH luxR-type" evidence="1">
    <location>
        <begin position="253"/>
        <end position="318"/>
    </location>
</feature>
<dbReference type="EMBL" id="CP097289">
    <property type="protein sequence ID" value="UQT57352.1"/>
    <property type="molecule type" value="Genomic_DNA"/>
</dbReference>
<dbReference type="PROSITE" id="PS50043">
    <property type="entry name" value="HTH_LUXR_2"/>
    <property type="match status" value="1"/>
</dbReference>
<evidence type="ECO:0000259" key="1">
    <source>
        <dbReference type="PROSITE" id="PS50043"/>
    </source>
</evidence>
<reference evidence="2 3" key="1">
    <citation type="submission" date="2022-05" db="EMBL/GenBank/DDBJ databases">
        <authorList>
            <person name="Zhou X."/>
            <person name="Li K."/>
            <person name="Man Y."/>
        </authorList>
    </citation>
    <scope>NUCLEOTIDE SEQUENCE [LARGE SCALE GENOMIC DNA]</scope>
    <source>
        <strain evidence="2 3">MS405</strain>
    </source>
</reference>
<dbReference type="InterPro" id="IPR036388">
    <property type="entry name" value="WH-like_DNA-bd_sf"/>
</dbReference>
<gene>
    <name evidence="2" type="ORF">M4V62_20845</name>
</gene>
<dbReference type="PRINTS" id="PR00038">
    <property type="entry name" value="HTHLUXR"/>
</dbReference>
<dbReference type="RefSeq" id="WP_249588760.1">
    <property type="nucleotide sequence ID" value="NZ_BAAAQL010000044.1"/>
</dbReference>